<reference evidence="2" key="2">
    <citation type="journal article" date="2014" name="ISME J.">
        <title>Microbial stratification in low pH oxic and suboxic macroscopic growths along an acid mine drainage.</title>
        <authorList>
            <person name="Mendez-Garcia C."/>
            <person name="Mesa V."/>
            <person name="Sprenger R.R."/>
            <person name="Richter M."/>
            <person name="Diez M.S."/>
            <person name="Solano J."/>
            <person name="Bargiela R."/>
            <person name="Golyshina O.V."/>
            <person name="Manteca A."/>
            <person name="Ramos J.L."/>
            <person name="Gallego J.R."/>
            <person name="Llorente I."/>
            <person name="Martins Dos Santos V.A."/>
            <person name="Jensen O.N."/>
            <person name="Pelaez A.I."/>
            <person name="Sanchez J."/>
            <person name="Ferrer M."/>
        </authorList>
    </citation>
    <scope>NUCLEOTIDE SEQUENCE</scope>
</reference>
<proteinExistence type="predicted"/>
<reference evidence="2" key="1">
    <citation type="submission" date="2013-08" db="EMBL/GenBank/DDBJ databases">
        <authorList>
            <person name="Mendez C."/>
            <person name="Richter M."/>
            <person name="Ferrer M."/>
            <person name="Sanchez J."/>
        </authorList>
    </citation>
    <scope>NUCLEOTIDE SEQUENCE</scope>
</reference>
<gene>
    <name evidence="2" type="ORF">B1A_11108</name>
</gene>
<comment type="caution">
    <text evidence="2">The sequence shown here is derived from an EMBL/GenBank/DDBJ whole genome shotgun (WGS) entry which is preliminary data.</text>
</comment>
<protein>
    <submittedName>
        <fullName evidence="2">MaoC domain protein dehydratase</fullName>
    </submittedName>
</protein>
<dbReference type="SUPFAM" id="SSF54637">
    <property type="entry name" value="Thioesterase/thiol ester dehydrase-isomerase"/>
    <property type="match status" value="1"/>
</dbReference>
<feature type="domain" description="MaoC-like" evidence="1">
    <location>
        <begin position="14"/>
        <end position="113"/>
    </location>
</feature>
<dbReference type="PANTHER" id="PTHR43841">
    <property type="entry name" value="3-HYDROXYACYL-THIOESTER DEHYDRATASE HTDX-RELATED"/>
    <property type="match status" value="1"/>
</dbReference>
<evidence type="ECO:0000259" key="1">
    <source>
        <dbReference type="Pfam" id="PF01575"/>
    </source>
</evidence>
<dbReference type="InterPro" id="IPR029069">
    <property type="entry name" value="HotDog_dom_sf"/>
</dbReference>
<dbReference type="AlphaFoldDB" id="T1AAL8"/>
<sequence>MFHDGLKPGDAVPELVKDPVTKVQLLKYAGASGDYNLIHTDVETARAVGLPDVIAHGMLSMGFLGQFLTELAGPSGVRQLKVRFAAMVHLGDVITCRGVVRSVRPQEGNRAAVALEVSAENQRGERVTVGDAEVWLQGQ</sequence>
<dbReference type="Gene3D" id="3.10.129.10">
    <property type="entry name" value="Hotdog Thioesterase"/>
    <property type="match status" value="1"/>
</dbReference>
<dbReference type="Pfam" id="PF01575">
    <property type="entry name" value="MaoC_dehydratas"/>
    <property type="match status" value="1"/>
</dbReference>
<dbReference type="InterPro" id="IPR002539">
    <property type="entry name" value="MaoC-like_dom"/>
</dbReference>
<evidence type="ECO:0000313" key="2">
    <source>
        <dbReference type="EMBL" id="EQD57726.1"/>
    </source>
</evidence>
<name>T1AAL8_9ZZZZ</name>
<dbReference type="EMBL" id="AUZX01007928">
    <property type="protein sequence ID" value="EQD57726.1"/>
    <property type="molecule type" value="Genomic_DNA"/>
</dbReference>
<dbReference type="PANTHER" id="PTHR43841:SF3">
    <property type="entry name" value="(3R)-HYDROXYACYL-ACP DEHYDRATASE SUBUNIT HADB"/>
    <property type="match status" value="1"/>
</dbReference>
<accession>T1AAL8</accession>
<organism evidence="2">
    <name type="scientific">mine drainage metagenome</name>
    <dbReference type="NCBI Taxonomy" id="410659"/>
    <lineage>
        <taxon>unclassified sequences</taxon>
        <taxon>metagenomes</taxon>
        <taxon>ecological metagenomes</taxon>
    </lineage>
</organism>